<evidence type="ECO:0000256" key="1">
    <source>
        <dbReference type="ARBA" id="ARBA00005953"/>
    </source>
</evidence>
<dbReference type="SUPFAM" id="SSF54637">
    <property type="entry name" value="Thioesterase/thiol ester dehydrase-isomerase"/>
    <property type="match status" value="1"/>
</dbReference>
<dbReference type="Proteomes" id="UP001152592">
    <property type="component" value="Unassembled WGS sequence"/>
</dbReference>
<protein>
    <recommendedName>
        <fullName evidence="3">Thioesterase domain-containing protein</fullName>
    </recommendedName>
</protein>
<dbReference type="InterPro" id="IPR006683">
    <property type="entry name" value="Thioestr_dom"/>
</dbReference>
<dbReference type="AlphaFoldDB" id="A0A9W4J6A4"/>
<feature type="domain" description="Thioesterase" evidence="3">
    <location>
        <begin position="73"/>
        <end position="178"/>
    </location>
</feature>
<comment type="caution">
    <text evidence="4">The sequence shown here is derived from an EMBL/GenBank/DDBJ whole genome shotgun (WGS) entry which is preliminary data.</text>
</comment>
<reference evidence="4" key="1">
    <citation type="submission" date="2021-07" db="EMBL/GenBank/DDBJ databases">
        <authorList>
            <person name="Branca A.L. A."/>
        </authorList>
    </citation>
    <scope>NUCLEOTIDE SEQUENCE</scope>
</reference>
<dbReference type="GO" id="GO:0047617">
    <property type="term" value="F:fatty acyl-CoA hydrolase activity"/>
    <property type="evidence" value="ECO:0007669"/>
    <property type="project" value="TreeGrafter"/>
</dbReference>
<evidence type="ECO:0000313" key="5">
    <source>
        <dbReference type="Proteomes" id="UP001152592"/>
    </source>
</evidence>
<evidence type="ECO:0000256" key="2">
    <source>
        <dbReference type="ARBA" id="ARBA00022801"/>
    </source>
</evidence>
<dbReference type="EMBL" id="CAJVPD010000232">
    <property type="protein sequence ID" value="CAG8377135.1"/>
    <property type="molecule type" value="Genomic_DNA"/>
</dbReference>
<gene>
    <name evidence="4" type="ORF">PSALAMII_LOCUS5292</name>
</gene>
<dbReference type="PANTHER" id="PTHR31793:SF27">
    <property type="entry name" value="NOVEL THIOESTERASE SUPERFAMILY DOMAIN AND SAPOSIN A-TYPE DOMAIN CONTAINING PROTEIN (0610012H03RIK)"/>
    <property type="match status" value="1"/>
</dbReference>
<dbReference type="PANTHER" id="PTHR31793">
    <property type="entry name" value="4-HYDROXYBENZOYL-COA THIOESTERASE FAMILY MEMBER"/>
    <property type="match status" value="1"/>
</dbReference>
<dbReference type="InterPro" id="IPR029069">
    <property type="entry name" value="HotDog_dom_sf"/>
</dbReference>
<name>A0A9W4J6A4_9EURO</name>
<dbReference type="CDD" id="cd00586">
    <property type="entry name" value="4HBT"/>
    <property type="match status" value="1"/>
</dbReference>
<evidence type="ECO:0000259" key="3">
    <source>
        <dbReference type="Pfam" id="PF03061"/>
    </source>
</evidence>
<dbReference type="Gene3D" id="3.10.129.10">
    <property type="entry name" value="Hotdog Thioesterase"/>
    <property type="match status" value="1"/>
</dbReference>
<evidence type="ECO:0000313" key="4">
    <source>
        <dbReference type="EMBL" id="CAG8377135.1"/>
    </source>
</evidence>
<dbReference type="OrthoDB" id="270584at2759"/>
<proteinExistence type="inferred from homology"/>
<dbReference type="FunFam" id="3.10.129.10:FF:000104">
    <property type="entry name" value="Thioesterase family protein (AFU_orthologue AFUA_2G16350)"/>
    <property type="match status" value="1"/>
</dbReference>
<dbReference type="InterPro" id="IPR050563">
    <property type="entry name" value="4-hydroxybenzoyl-CoA_TE"/>
</dbReference>
<comment type="similarity">
    <text evidence="1">Belongs to the 4-hydroxybenzoyl-CoA thioesterase family.</text>
</comment>
<accession>A0A9W4J6A4</accession>
<keyword evidence="2" id="KW-0378">Hydrolase</keyword>
<sequence length="221" mass="24983">MPRFINCPQVKRGDHSFPSSGIILYIQIRVFKHSNIDINMATPETLVKKQRKRSDYGFHQVHQTRWFDNDMYAHLNNAVYTHLFDTIANTYLIKVCGMDPFSVNNPTPSPSDPQPANVTSASNLAAGADQIGLIVSTHADFFASVRFPDLLEVGLRVNKLSKSSVTWEVGIFREGEEDVKMVGTYTHVFVLRETMRVGKTGMEDRVRNGLQKLLVKQQAKL</sequence>
<organism evidence="4 5">
    <name type="scientific">Penicillium salamii</name>
    <dbReference type="NCBI Taxonomy" id="1612424"/>
    <lineage>
        <taxon>Eukaryota</taxon>
        <taxon>Fungi</taxon>
        <taxon>Dikarya</taxon>
        <taxon>Ascomycota</taxon>
        <taxon>Pezizomycotina</taxon>
        <taxon>Eurotiomycetes</taxon>
        <taxon>Eurotiomycetidae</taxon>
        <taxon>Eurotiales</taxon>
        <taxon>Aspergillaceae</taxon>
        <taxon>Penicillium</taxon>
    </lineage>
</organism>
<dbReference type="Pfam" id="PF03061">
    <property type="entry name" value="4HBT"/>
    <property type="match status" value="1"/>
</dbReference>